<dbReference type="AlphaFoldDB" id="A0A1H8GTP6"/>
<evidence type="ECO:0000313" key="2">
    <source>
        <dbReference type="EMBL" id="SEN47501.1"/>
    </source>
</evidence>
<sequence length="323" mass="37222">MKLNQAEAKMISELEKALNTKILFHSPSSAVQQVFVLPFTKQRFTFATPLNPREQALVQLFLNTWREEKTTLVSWLKAVRENEAAVLPPELSGLDWNKRVPFLVIFETELDETAGEEAEALLEGYFDRQQAWLAAINHQEWLILAPQAGLSGEDDESWETLDSLLQAAEGLAEAIQNEIGKKAMILVHRPISSPEEIRSMWFHLLNSYQLAKTFHPGRTVHAAWNLGLEQLLENLDEEAAERFLSRFPSPEMFQDEEMRKTMEMFFRLNLNVSETARQLFIHRNTLLYRLERLKQETGLDLRQFEDAVLAKIALLLTMILDAD</sequence>
<gene>
    <name evidence="2" type="ORF">SAMN05444955_11275</name>
</gene>
<dbReference type="InterPro" id="IPR025736">
    <property type="entry name" value="PucR_C-HTH_dom"/>
</dbReference>
<name>A0A1H8GTP6_9BACL</name>
<evidence type="ECO:0000259" key="1">
    <source>
        <dbReference type="Pfam" id="PF13556"/>
    </source>
</evidence>
<organism evidence="2 3">
    <name type="scientific">Lihuaxuella thermophila</name>
    <dbReference type="NCBI Taxonomy" id="1173111"/>
    <lineage>
        <taxon>Bacteria</taxon>
        <taxon>Bacillati</taxon>
        <taxon>Bacillota</taxon>
        <taxon>Bacilli</taxon>
        <taxon>Bacillales</taxon>
        <taxon>Thermoactinomycetaceae</taxon>
        <taxon>Lihuaxuella</taxon>
    </lineage>
</organism>
<dbReference type="EMBL" id="FOCQ01000012">
    <property type="protein sequence ID" value="SEN47501.1"/>
    <property type="molecule type" value="Genomic_DNA"/>
</dbReference>
<dbReference type="InterPro" id="IPR042070">
    <property type="entry name" value="PucR_C-HTH_sf"/>
</dbReference>
<dbReference type="OrthoDB" id="9792148at2"/>
<feature type="domain" description="PucR C-terminal helix-turn-helix" evidence="1">
    <location>
        <begin position="259"/>
        <end position="315"/>
    </location>
</feature>
<dbReference type="InterPro" id="IPR009057">
    <property type="entry name" value="Homeodomain-like_sf"/>
</dbReference>
<keyword evidence="3" id="KW-1185">Reference proteome</keyword>
<dbReference type="Gene3D" id="1.10.10.2840">
    <property type="entry name" value="PucR C-terminal helix-turn-helix domain"/>
    <property type="match status" value="1"/>
</dbReference>
<dbReference type="PANTHER" id="PTHR33744:SF15">
    <property type="entry name" value="CARBOHYDRATE DIACID REGULATOR"/>
    <property type="match status" value="1"/>
</dbReference>
<protein>
    <submittedName>
        <fullName evidence="2">PucR C-terminal helix-turn-helix domain-containing protein</fullName>
    </submittedName>
</protein>
<evidence type="ECO:0000313" key="3">
    <source>
        <dbReference type="Proteomes" id="UP000199695"/>
    </source>
</evidence>
<dbReference type="PANTHER" id="PTHR33744">
    <property type="entry name" value="CARBOHYDRATE DIACID REGULATOR"/>
    <property type="match status" value="1"/>
</dbReference>
<dbReference type="STRING" id="1173111.SAMN05444955_11275"/>
<proteinExistence type="predicted"/>
<dbReference type="SUPFAM" id="SSF46689">
    <property type="entry name" value="Homeodomain-like"/>
    <property type="match status" value="1"/>
</dbReference>
<dbReference type="RefSeq" id="WP_089970296.1">
    <property type="nucleotide sequence ID" value="NZ_FOCQ01000012.1"/>
</dbReference>
<dbReference type="Pfam" id="PF13556">
    <property type="entry name" value="HTH_30"/>
    <property type="match status" value="1"/>
</dbReference>
<accession>A0A1H8GTP6</accession>
<dbReference type="InterPro" id="IPR051448">
    <property type="entry name" value="CdaR-like_regulators"/>
</dbReference>
<reference evidence="2 3" key="1">
    <citation type="submission" date="2016-10" db="EMBL/GenBank/DDBJ databases">
        <authorList>
            <person name="de Groot N.N."/>
        </authorList>
    </citation>
    <scope>NUCLEOTIDE SEQUENCE [LARGE SCALE GENOMIC DNA]</scope>
    <source>
        <strain evidence="2 3">DSM 46701</strain>
    </source>
</reference>
<dbReference type="Proteomes" id="UP000199695">
    <property type="component" value="Unassembled WGS sequence"/>
</dbReference>